<feature type="signal peptide" evidence="1">
    <location>
        <begin position="1"/>
        <end position="20"/>
    </location>
</feature>
<dbReference type="GO" id="GO:0005576">
    <property type="term" value="C:extracellular region"/>
    <property type="evidence" value="ECO:0007669"/>
    <property type="project" value="InterPro"/>
</dbReference>
<dbReference type="SUPFAM" id="SSF57625">
    <property type="entry name" value="Invertebrate chitin-binding proteins"/>
    <property type="match status" value="4"/>
</dbReference>
<feature type="domain" description="Chitin-binding type-2" evidence="2">
    <location>
        <begin position="229"/>
        <end position="288"/>
    </location>
</feature>
<sequence>MTGKLLLATILCLMGGSALGDDVLEGTYNVTAFCTAVKTGTQLGSIESCQTYYVCTSTGPQKSSCQDGYSYDLAKSSCYPSSQVNCYWGLDNPCTGRDKVWVPNTSVCGGYYYCTEGTCSPAKKCATNQVFDSTTQACKWGSCNGADSTATEGTVLSTPCDVVPPGIWFGDTEACDIWYKCESSSTGVTLKNGVCGTAMPAFNPQAQNCGYKTAAICSRVTGNPISNVATSCTTADSKKADPLVCNQYSECVSGTWTKLACATGYYYDVNGKKCVLRQDATPVATCNRCLFAQTMFVNAVDSDNCSRYLYCPEKGDPTEIPCPEDYYFNESDQACVPDSGLKEYVGSNGACLGASVDGATTEADEATTADPKE</sequence>
<dbReference type="PROSITE" id="PS50940">
    <property type="entry name" value="CHIT_BIND_II"/>
    <property type="match status" value="4"/>
</dbReference>
<evidence type="ECO:0000259" key="2">
    <source>
        <dbReference type="PROSITE" id="PS50940"/>
    </source>
</evidence>
<dbReference type="RefSeq" id="XP_016991142.2">
    <property type="nucleotide sequence ID" value="XM_017135653.2"/>
</dbReference>
<feature type="chain" id="PRO_5028417884" evidence="1">
    <location>
        <begin position="21"/>
        <end position="373"/>
    </location>
</feature>
<gene>
    <name evidence="3" type="primary">LOC108053077</name>
</gene>
<proteinExistence type="predicted"/>
<name>A0A6P4FN35_DRORH</name>
<evidence type="ECO:0000313" key="3">
    <source>
        <dbReference type="RefSeq" id="XP_016991142.1"/>
    </source>
</evidence>
<keyword evidence="1" id="KW-0732">Signal</keyword>
<dbReference type="GeneID" id="108053077"/>
<dbReference type="Pfam" id="PF01607">
    <property type="entry name" value="CBM_14"/>
    <property type="match status" value="4"/>
</dbReference>
<dbReference type="OrthoDB" id="6020543at2759"/>
<dbReference type="GO" id="GO:0008061">
    <property type="term" value="F:chitin binding"/>
    <property type="evidence" value="ECO:0007669"/>
    <property type="project" value="InterPro"/>
</dbReference>
<protein>
    <submittedName>
        <fullName evidence="3">Peritrophin-48</fullName>
    </submittedName>
</protein>
<dbReference type="InterPro" id="IPR002557">
    <property type="entry name" value="Chitin-bd_dom"/>
</dbReference>
<feature type="domain" description="Chitin-binding type-2" evidence="2">
    <location>
        <begin position="289"/>
        <end position="353"/>
    </location>
</feature>
<organism evidence="3">
    <name type="scientific">Drosophila rhopaloa</name>
    <name type="common">Fruit fly</name>
    <dbReference type="NCBI Taxonomy" id="1041015"/>
    <lineage>
        <taxon>Eukaryota</taxon>
        <taxon>Metazoa</taxon>
        <taxon>Ecdysozoa</taxon>
        <taxon>Arthropoda</taxon>
        <taxon>Hexapoda</taxon>
        <taxon>Insecta</taxon>
        <taxon>Pterygota</taxon>
        <taxon>Neoptera</taxon>
        <taxon>Endopterygota</taxon>
        <taxon>Diptera</taxon>
        <taxon>Brachycera</taxon>
        <taxon>Muscomorpha</taxon>
        <taxon>Ephydroidea</taxon>
        <taxon>Drosophilidae</taxon>
        <taxon>Drosophila</taxon>
        <taxon>Sophophora</taxon>
    </lineage>
</organism>
<evidence type="ECO:0000256" key="1">
    <source>
        <dbReference type="SAM" id="SignalP"/>
    </source>
</evidence>
<dbReference type="Gene3D" id="2.170.140.10">
    <property type="entry name" value="Chitin binding domain"/>
    <property type="match status" value="1"/>
</dbReference>
<feature type="domain" description="Chitin-binding type-2" evidence="2">
    <location>
        <begin position="91"/>
        <end position="140"/>
    </location>
</feature>
<feature type="domain" description="Chitin-binding type-2" evidence="2">
    <location>
        <begin position="31"/>
        <end position="88"/>
    </location>
</feature>
<dbReference type="InterPro" id="IPR036508">
    <property type="entry name" value="Chitin-bd_dom_sf"/>
</dbReference>
<dbReference type="RefSeq" id="XP_016991142.1">
    <property type="nucleotide sequence ID" value="XM_017135653.1"/>
</dbReference>
<reference evidence="3" key="1">
    <citation type="submission" date="2025-08" db="UniProtKB">
        <authorList>
            <consortium name="RefSeq"/>
        </authorList>
    </citation>
    <scope>IDENTIFICATION</scope>
</reference>
<dbReference type="SMART" id="SM00494">
    <property type="entry name" value="ChtBD2"/>
    <property type="match status" value="4"/>
</dbReference>
<dbReference type="AlphaFoldDB" id="A0A6P4FN35"/>
<accession>A0A6P4FN35</accession>